<feature type="repeat" description="WD" evidence="3">
    <location>
        <begin position="823"/>
        <end position="857"/>
    </location>
</feature>
<evidence type="ECO:0000256" key="3">
    <source>
        <dbReference type="PROSITE-ProRule" id="PRU00221"/>
    </source>
</evidence>
<dbReference type="PANTHER" id="PTHR22847">
    <property type="entry name" value="WD40 REPEAT PROTEIN"/>
    <property type="match status" value="1"/>
</dbReference>
<feature type="compositionally biased region" description="Polar residues" evidence="4">
    <location>
        <begin position="1738"/>
        <end position="1749"/>
    </location>
</feature>
<feature type="compositionally biased region" description="Acidic residues" evidence="4">
    <location>
        <begin position="1689"/>
        <end position="1718"/>
    </location>
</feature>
<dbReference type="InterPro" id="IPR011047">
    <property type="entry name" value="Quinoprotein_ADH-like_sf"/>
</dbReference>
<dbReference type="STRING" id="1858805.M5FV24"/>
<dbReference type="PROSITE" id="PS00678">
    <property type="entry name" value="WD_REPEATS_1"/>
    <property type="match status" value="7"/>
</dbReference>
<feature type="repeat" description="WD" evidence="3">
    <location>
        <begin position="859"/>
        <end position="900"/>
    </location>
</feature>
<dbReference type="RefSeq" id="XP_040626327.1">
    <property type="nucleotide sequence ID" value="XM_040770532.1"/>
</dbReference>
<evidence type="ECO:0000313" key="5">
    <source>
        <dbReference type="EMBL" id="EJT99429.1"/>
    </source>
</evidence>
<dbReference type="SUPFAM" id="SSF50998">
    <property type="entry name" value="Quinoprotein alcohol dehydrogenase-like"/>
    <property type="match status" value="1"/>
</dbReference>
<feature type="repeat" description="WD" evidence="3">
    <location>
        <begin position="785"/>
        <end position="816"/>
    </location>
</feature>
<dbReference type="InterPro" id="IPR019775">
    <property type="entry name" value="WD40_repeat_CS"/>
</dbReference>
<reference evidence="5 6" key="1">
    <citation type="journal article" date="2012" name="Science">
        <title>The Paleozoic origin of enzymatic lignin decomposition reconstructed from 31 fungal genomes.</title>
        <authorList>
            <person name="Floudas D."/>
            <person name="Binder M."/>
            <person name="Riley R."/>
            <person name="Barry K."/>
            <person name="Blanchette R.A."/>
            <person name="Henrissat B."/>
            <person name="Martinez A.T."/>
            <person name="Otillar R."/>
            <person name="Spatafora J.W."/>
            <person name="Yadav J.S."/>
            <person name="Aerts A."/>
            <person name="Benoit I."/>
            <person name="Boyd A."/>
            <person name="Carlson A."/>
            <person name="Copeland A."/>
            <person name="Coutinho P.M."/>
            <person name="de Vries R.P."/>
            <person name="Ferreira P."/>
            <person name="Findley K."/>
            <person name="Foster B."/>
            <person name="Gaskell J."/>
            <person name="Glotzer D."/>
            <person name="Gorecki P."/>
            <person name="Heitman J."/>
            <person name="Hesse C."/>
            <person name="Hori C."/>
            <person name="Igarashi K."/>
            <person name="Jurgens J.A."/>
            <person name="Kallen N."/>
            <person name="Kersten P."/>
            <person name="Kohler A."/>
            <person name="Kuees U."/>
            <person name="Kumar T.K.A."/>
            <person name="Kuo A."/>
            <person name="LaButti K."/>
            <person name="Larrondo L.F."/>
            <person name="Lindquist E."/>
            <person name="Ling A."/>
            <person name="Lombard V."/>
            <person name="Lucas S."/>
            <person name="Lundell T."/>
            <person name="Martin R."/>
            <person name="McLaughlin D.J."/>
            <person name="Morgenstern I."/>
            <person name="Morin E."/>
            <person name="Murat C."/>
            <person name="Nagy L.G."/>
            <person name="Nolan M."/>
            <person name="Ohm R.A."/>
            <person name="Patyshakuliyeva A."/>
            <person name="Rokas A."/>
            <person name="Ruiz-Duenas F.J."/>
            <person name="Sabat G."/>
            <person name="Salamov A."/>
            <person name="Samejima M."/>
            <person name="Schmutz J."/>
            <person name="Slot J.C."/>
            <person name="St John F."/>
            <person name="Stenlid J."/>
            <person name="Sun H."/>
            <person name="Sun S."/>
            <person name="Syed K."/>
            <person name="Tsang A."/>
            <person name="Wiebenga A."/>
            <person name="Young D."/>
            <person name="Pisabarro A."/>
            <person name="Eastwood D.C."/>
            <person name="Martin F."/>
            <person name="Cullen D."/>
            <person name="Grigoriev I.V."/>
            <person name="Hibbett D.S."/>
        </authorList>
    </citation>
    <scope>NUCLEOTIDE SEQUENCE [LARGE SCALE GENOMIC DNA]</scope>
    <source>
        <strain evidence="5 6">DJM-731 SS1</strain>
    </source>
</reference>
<feature type="repeat" description="WD" evidence="3">
    <location>
        <begin position="1370"/>
        <end position="1411"/>
    </location>
</feature>
<dbReference type="PANTHER" id="PTHR22847:SF637">
    <property type="entry name" value="WD REPEAT DOMAIN 5B"/>
    <property type="match status" value="1"/>
</dbReference>
<evidence type="ECO:0000313" key="6">
    <source>
        <dbReference type="Proteomes" id="UP000030653"/>
    </source>
</evidence>
<feature type="repeat" description="WD" evidence="3">
    <location>
        <begin position="747"/>
        <end position="773"/>
    </location>
</feature>
<keyword evidence="2" id="KW-0677">Repeat</keyword>
<dbReference type="InterPro" id="IPR020472">
    <property type="entry name" value="WD40_PAC1"/>
</dbReference>
<dbReference type="HOGENOM" id="CLU_239257_0_0_1"/>
<feature type="repeat" description="WD" evidence="3">
    <location>
        <begin position="423"/>
        <end position="464"/>
    </location>
</feature>
<feature type="repeat" description="WD" evidence="3">
    <location>
        <begin position="1159"/>
        <end position="1200"/>
    </location>
</feature>
<feature type="repeat" description="WD" evidence="3">
    <location>
        <begin position="1501"/>
        <end position="1542"/>
    </location>
</feature>
<dbReference type="Gene3D" id="2.130.10.10">
    <property type="entry name" value="YVTN repeat-like/Quinoprotein amine dehydrogenase"/>
    <property type="match status" value="7"/>
</dbReference>
<protein>
    <submittedName>
        <fullName evidence="5">WD40 repeat-like protein</fullName>
    </submittedName>
</protein>
<dbReference type="InterPro" id="IPR001680">
    <property type="entry name" value="WD40_rpt"/>
</dbReference>
<feature type="repeat" description="WD" evidence="3">
    <location>
        <begin position="644"/>
        <end position="685"/>
    </location>
</feature>
<feature type="repeat" description="WD" evidence="3">
    <location>
        <begin position="1327"/>
        <end position="1368"/>
    </location>
</feature>
<dbReference type="InterPro" id="IPR036322">
    <property type="entry name" value="WD40_repeat_dom_sf"/>
</dbReference>
<evidence type="ECO:0000256" key="4">
    <source>
        <dbReference type="SAM" id="MobiDB-lite"/>
    </source>
</evidence>
<accession>M5FV24</accession>
<feature type="repeat" description="WD" evidence="3">
    <location>
        <begin position="902"/>
        <end position="943"/>
    </location>
</feature>
<proteinExistence type="predicted"/>
<dbReference type="SMART" id="SM00320">
    <property type="entry name" value="WD40"/>
    <property type="match status" value="22"/>
</dbReference>
<dbReference type="GO" id="GO:1990234">
    <property type="term" value="C:transferase complex"/>
    <property type="evidence" value="ECO:0007669"/>
    <property type="project" value="UniProtKB-ARBA"/>
</dbReference>
<dbReference type="OrthoDB" id="538223at2759"/>
<feature type="repeat" description="WD" evidence="3">
    <location>
        <begin position="1031"/>
        <end position="1072"/>
    </location>
</feature>
<evidence type="ECO:0000256" key="1">
    <source>
        <dbReference type="ARBA" id="ARBA00022574"/>
    </source>
</evidence>
<feature type="repeat" description="WD" evidence="3">
    <location>
        <begin position="1412"/>
        <end position="1453"/>
    </location>
</feature>
<sequence length="1755" mass="193098">MRWMKVGHRMNEGKCWKSSRTEGRNFLDTSVSCSYRESRRISTLFSAQRPVSTWNECQRSKMIRIFSQICSHTFGTFYAKGTILQSLRRCQRISAKIWREELLVCFTAMRYERLLKRPDKGLDYLYRAVLEDAFEPRTPALPNPNDSEEDAADHLEFFRALMGMVLTSFKPLPIGSITTLIELAQPSAPAAWREMLQSLSSLLSGVNVPGEPIRPLHISFSEFLQDRKRGGKFFIGTTGHHERLAVACLKLLKTRLHFNMGDIKTSYLSNMAMRSTNRFENKVPEELEYACVYWCYHLSRSTKEVEGDWPEMNKLVHHLFMEKILFWVDAASVANVTRDLSPGLTAVMTRLPEDMRPIAREARQFLLRFGRLIAESSAHIYISALPWTPRSSKLADLYQYRYPQIARLACPESTSWPALRHVIPNPGGYVSYLAFTPDDALILCVSTEGTIYVWNAATGHAEREPLRGASRWPTWINSSHDSTRVVSKSDHGTLRVWDLRTGVIISDIPIQPSAYATSQAIFSTTSHVMYASAEHMIKLWEATTGKFMWQSLTEHMHMVDLVAFSHDAAHIILHCQGTVVVWNAKTGETIGSREWGFVTSLAISNNGLHAVAGYFDGGVGIWHLENDEGSGLREARTTSSMKTRAGHIEQLASVAFLADETQIISASEDNTIVMWDAASGEKMGHSLCCRPGLGSAIRLWHDGGRTLIPSTMIILTLWNAETGKAMRKVLIDYLPISTSVPFALSCDATRVAAACDDGSIRVWDVATGEMVYACRTADLQEYWRIILSPDGSRMVTFSHDTRIRLWNVRNGELIVQPFSEEMVATVVFSDDSSRIVTGSAYGTIRVWDASTGEAIAEAMTGHTGLVGSVAFSRHGGWIASGSYDCTIRMWDASTGQGIGRPFVGHTDDVTCVAFSLDNSRIISGCDDGTVRMWDVSTGRAIGDPLTGHTERVDSVMFSRDGTRVISCSKEGRVKTWLAEGGDPTGIMVSIPGDIMSGIGVTSTGICAVATCSPSSVVVWDSETGEDVGQPFTGHTHRVRSARFSKDGKQVISVSKDEVVRIWGTECGDEIGAPFIAPAGPAVVGFWHDNGGTIVASAETSIKVWDASTEAPTSKVVCSLNHRVTQIVLSGDGTRIAAICRYGTVMVWAVKTGKAICLPLIDHGDDKLVLTFSHNGSRIVSKYWTGKVRLWNADTGESIGEPQYYPQFGSVAFSGDSNSIVFASEKAVKLLNADTCEILGDPLIRHADYVTTFAFSQDSTCIASATNNEIRVWNVDPNDGISQTLNHHMSGVTCVAFLPDDKRIVSGHYDSTIMMWDAKTGQPIGRPLTGHTKCVTSVAVSRDVTHLVTGSWDKTVRIWDVATGEAMGEPFTGHTSRATCAAISPNGKRIAYGSEDKTVIVWDVESGQPIGEPHRHTDEVLCVAFSAAGTHITSVTCDWKLWLWDVDTGQTVEKPLNGRTESRIPFTFAALSDDCTRLVSVSEKDTARLWDAETGQSIKYLLTGQASNIYRVAFSPDCKRVVSGSRENTVRLWDAETGQPIGTPLTGHTGWVSSVAFSGDGKRIVSGSWDGTVRVWSAETGAAIGQHAFTRTSGGEQELYATPPRSHGITSSALESLAPWHGPSEAGHGGGQLWRTVVRSQSSNAGVVHTNQFATLDACAAGDEITRSELKMAKEDEEAAADEEGRTQNEENDEENEDEEQEQHEEEQEEQEQEQEELNLDVVTFSKNNLSLSPHDEQQMTQPYVPTTEGNDGIEV</sequence>
<feature type="repeat" description="WD" evidence="3">
    <location>
        <begin position="1544"/>
        <end position="1585"/>
    </location>
</feature>
<dbReference type="PROSITE" id="PS50082">
    <property type="entry name" value="WD_REPEATS_2"/>
    <property type="match status" value="17"/>
</dbReference>
<feature type="repeat" description="WD" evidence="3">
    <location>
        <begin position="1284"/>
        <end position="1325"/>
    </location>
</feature>
<dbReference type="CDD" id="cd00200">
    <property type="entry name" value="WD40"/>
    <property type="match status" value="2"/>
</dbReference>
<name>M5FV24_DACPD</name>
<feature type="region of interest" description="Disordered" evidence="4">
    <location>
        <begin position="1672"/>
        <end position="1755"/>
    </location>
</feature>
<dbReference type="InterPro" id="IPR015943">
    <property type="entry name" value="WD40/YVTN_repeat-like_dom_sf"/>
</dbReference>
<feature type="repeat" description="WD" evidence="3">
    <location>
        <begin position="945"/>
        <end position="976"/>
    </location>
</feature>
<dbReference type="Proteomes" id="UP000030653">
    <property type="component" value="Unassembled WGS sequence"/>
</dbReference>
<gene>
    <name evidence="5" type="ORF">DACRYDRAFT_118145</name>
</gene>
<feature type="repeat" description="WD" evidence="3">
    <location>
        <begin position="1242"/>
        <end position="1282"/>
    </location>
</feature>
<evidence type="ECO:0000256" key="2">
    <source>
        <dbReference type="ARBA" id="ARBA00022737"/>
    </source>
</evidence>
<dbReference type="PROSITE" id="PS50294">
    <property type="entry name" value="WD_REPEATS_REGION"/>
    <property type="match status" value="11"/>
</dbReference>
<dbReference type="PRINTS" id="PR00320">
    <property type="entry name" value="GPROTEINBRPT"/>
</dbReference>
<dbReference type="SUPFAM" id="SSF50978">
    <property type="entry name" value="WD40 repeat-like"/>
    <property type="match status" value="3"/>
</dbReference>
<keyword evidence="1 3" id="KW-0853">WD repeat</keyword>
<organism evidence="5 6">
    <name type="scientific">Dacryopinax primogenitus (strain DJM 731)</name>
    <name type="common">Brown rot fungus</name>
    <dbReference type="NCBI Taxonomy" id="1858805"/>
    <lineage>
        <taxon>Eukaryota</taxon>
        <taxon>Fungi</taxon>
        <taxon>Dikarya</taxon>
        <taxon>Basidiomycota</taxon>
        <taxon>Agaricomycotina</taxon>
        <taxon>Dacrymycetes</taxon>
        <taxon>Dacrymycetales</taxon>
        <taxon>Dacrymycetaceae</taxon>
        <taxon>Dacryopinax</taxon>
    </lineage>
</organism>
<dbReference type="GeneID" id="63685594"/>
<dbReference type="Pfam" id="PF00400">
    <property type="entry name" value="WD40"/>
    <property type="match status" value="15"/>
</dbReference>
<keyword evidence="6" id="KW-1185">Reference proteome</keyword>
<dbReference type="OMA" id="CHSSYVM"/>
<dbReference type="EMBL" id="JH795870">
    <property type="protein sequence ID" value="EJT99429.1"/>
    <property type="molecule type" value="Genomic_DNA"/>
</dbReference>